<dbReference type="SUPFAM" id="SSF63748">
    <property type="entry name" value="Tudor/PWWP/MBT"/>
    <property type="match status" value="1"/>
</dbReference>
<feature type="domain" description="Tudor" evidence="2">
    <location>
        <begin position="350"/>
        <end position="408"/>
    </location>
</feature>
<comment type="caution">
    <text evidence="3">The sequence shown here is derived from an EMBL/GenBank/DDBJ whole genome shotgun (WGS) entry which is preliminary data.</text>
</comment>
<feature type="region of interest" description="Disordered" evidence="1">
    <location>
        <begin position="418"/>
        <end position="441"/>
    </location>
</feature>
<dbReference type="EMBL" id="LGRX02009109">
    <property type="protein sequence ID" value="KAK3272181.1"/>
    <property type="molecule type" value="Genomic_DNA"/>
</dbReference>
<evidence type="ECO:0000313" key="5">
    <source>
        <dbReference type="Proteomes" id="UP001190700"/>
    </source>
</evidence>
<dbReference type="CDD" id="cd20404">
    <property type="entry name" value="Tudor_Agenet_AtEML-like"/>
    <property type="match status" value="1"/>
</dbReference>
<feature type="compositionally biased region" description="Basic and acidic residues" evidence="1">
    <location>
        <begin position="419"/>
        <end position="441"/>
    </location>
</feature>
<evidence type="ECO:0000256" key="1">
    <source>
        <dbReference type="SAM" id="MobiDB-lite"/>
    </source>
</evidence>
<dbReference type="InterPro" id="IPR002999">
    <property type="entry name" value="Tudor"/>
</dbReference>
<feature type="compositionally biased region" description="Basic and acidic residues" evidence="1">
    <location>
        <begin position="650"/>
        <end position="660"/>
    </location>
</feature>
<dbReference type="GO" id="GO:0031213">
    <property type="term" value="C:RSF complex"/>
    <property type="evidence" value="ECO:0007669"/>
    <property type="project" value="InterPro"/>
</dbReference>
<feature type="compositionally biased region" description="Acidic residues" evidence="1">
    <location>
        <begin position="595"/>
        <end position="606"/>
    </location>
</feature>
<dbReference type="PANTHER" id="PTHR14296">
    <property type="entry name" value="REMODELING AND SPACING FACTOR 1"/>
    <property type="match status" value="1"/>
</dbReference>
<dbReference type="PANTHER" id="PTHR14296:SF3">
    <property type="entry name" value="DIKAR, ISOFORM F"/>
    <property type="match status" value="1"/>
</dbReference>
<sequence>MLREGVSSTSSLEGLDEEQAQKVVEIRSQSQFFTLLHFCHTFRSALLLPNFEAADLERAILRPTEKPFILEVLCRLLEDGYPVENLQPIDWETTLALTVARRQQEDNTFEAGNPLERTNFFDVEPTTRTLVLAQLCEWKLEEFDFLREEMSIAREEGRDVNPFIGTDAAGRNFYHDGGVNARIYREDRTDVRRKDSSTPRWITLCVSLEEAENLSSTFSRSRNRNEKGLVEAIQEILVPVAEEEEKKKNAESRAEERKRREADQEAQREKYASMPRKRSSRLVSLDISKQEEELEREAEEAKRRAEIRRREKEIRQQAELERCQGFIPERLRPQADPAARKIANANANLKALAVGRRLKVWWPQDEVWYEGTVEAYDTAIGLHDIRYDDNEVEKVNLAYEKIEWLARISARQPKPSLKIRADDVDEEKGSPSKQTKPKEELAAKDVAEAAAKADEAAAAREARLQNRQRLLAQLNNDAQRPSCCPVGPHGSWGKRERHSSGRTSRREARRTTWGKLVGLRVIGDETPIRSGSGRQRKATEKVISMREIVYGDSTPSQKRKQTGSTPQNRSKRTRNVHSLEDPLPVERPTLKYDSSEEEEEEEEESAENGAVVTAEIDKDQHDSGSSDDCLSPGNSAQPLPERSEDEMDLADSRDPPHLKEQSAVQPGAGLDILLEISPLPSATNENGSY</sequence>
<evidence type="ECO:0000313" key="4">
    <source>
        <dbReference type="EMBL" id="KAK3272181.1"/>
    </source>
</evidence>
<feature type="region of interest" description="Disordered" evidence="1">
    <location>
        <begin position="525"/>
        <end position="666"/>
    </location>
</feature>
<dbReference type="Proteomes" id="UP001190700">
    <property type="component" value="Unassembled WGS sequence"/>
</dbReference>
<proteinExistence type="predicted"/>
<keyword evidence="5" id="KW-1185">Reference proteome</keyword>
<evidence type="ECO:0000313" key="3">
    <source>
        <dbReference type="EMBL" id="KAK3269265.1"/>
    </source>
</evidence>
<feature type="compositionally biased region" description="Basic and acidic residues" evidence="1">
    <location>
        <begin position="615"/>
        <end position="624"/>
    </location>
</feature>
<gene>
    <name evidence="4" type="ORF">CYMTET_19506</name>
    <name evidence="3" type="ORF">CYMTET_22286</name>
</gene>
<dbReference type="Gene3D" id="2.30.30.140">
    <property type="match status" value="1"/>
</dbReference>
<evidence type="ECO:0000259" key="2">
    <source>
        <dbReference type="SMART" id="SM00333"/>
    </source>
</evidence>
<accession>A0AAE0G148</accession>
<feature type="compositionally biased region" description="Polar residues" evidence="1">
    <location>
        <begin position="626"/>
        <end position="637"/>
    </location>
</feature>
<dbReference type="EMBL" id="LGRX02011099">
    <property type="protein sequence ID" value="KAK3269265.1"/>
    <property type="molecule type" value="Genomic_DNA"/>
</dbReference>
<reference evidence="3 5" key="1">
    <citation type="journal article" date="2015" name="Genome Biol. Evol.">
        <title>Comparative Genomics of a Bacterivorous Green Alga Reveals Evolutionary Causalities and Consequences of Phago-Mixotrophic Mode of Nutrition.</title>
        <authorList>
            <person name="Burns J.A."/>
            <person name="Paasch A."/>
            <person name="Narechania A."/>
            <person name="Kim E."/>
        </authorList>
    </citation>
    <scope>NUCLEOTIDE SEQUENCE [LARGE SCALE GENOMIC DNA]</scope>
    <source>
        <strain evidence="3">PLY_AMNH</strain>
    </source>
</reference>
<name>A0AAE0G148_9CHLO</name>
<dbReference type="InterPro" id="IPR028938">
    <property type="entry name" value="Rsf1-like"/>
</dbReference>
<reference evidence="3" key="2">
    <citation type="submission" date="2023-06" db="EMBL/GenBank/DDBJ databases">
        <title>Long-read-based genome assembly of the green algal bacterivore Cymbomonas tetramitiformis.</title>
        <authorList>
            <person name="Gyaltshen Y."/>
            <person name="Rozenberg A."/>
            <person name="Paasch A."/>
            <person name="Burns J.A."/>
            <person name="Warring S."/>
            <person name="Larson R."/>
            <person name="Maurer-Alcala X."/>
            <person name="Dacks J."/>
            <person name="Kim E."/>
        </authorList>
    </citation>
    <scope>NUCLEOTIDE SEQUENCE</scope>
    <source>
        <strain evidence="3">PLY_AMNH</strain>
    </source>
</reference>
<organism evidence="3 5">
    <name type="scientific">Cymbomonas tetramitiformis</name>
    <dbReference type="NCBI Taxonomy" id="36881"/>
    <lineage>
        <taxon>Eukaryota</taxon>
        <taxon>Viridiplantae</taxon>
        <taxon>Chlorophyta</taxon>
        <taxon>Pyramimonadophyceae</taxon>
        <taxon>Pyramimonadales</taxon>
        <taxon>Pyramimonadaceae</taxon>
        <taxon>Cymbomonas</taxon>
    </lineage>
</organism>
<feature type="region of interest" description="Disordered" evidence="1">
    <location>
        <begin position="243"/>
        <end position="284"/>
    </location>
</feature>
<dbReference type="GO" id="GO:0006355">
    <property type="term" value="P:regulation of DNA-templated transcription"/>
    <property type="evidence" value="ECO:0007669"/>
    <property type="project" value="InterPro"/>
</dbReference>
<dbReference type="AlphaFoldDB" id="A0AAE0G148"/>
<protein>
    <recommendedName>
        <fullName evidence="2">Tudor domain-containing protein</fullName>
    </recommendedName>
</protein>
<feature type="compositionally biased region" description="Basic and acidic residues" evidence="1">
    <location>
        <begin position="244"/>
        <end position="271"/>
    </location>
</feature>
<feature type="region of interest" description="Disordered" evidence="1">
    <location>
        <begin position="474"/>
        <end position="511"/>
    </location>
</feature>
<dbReference type="SMART" id="SM00333">
    <property type="entry name" value="TUDOR"/>
    <property type="match status" value="1"/>
</dbReference>